<protein>
    <submittedName>
        <fullName evidence="3">Polyphosphate kinase</fullName>
        <ecNumber evidence="3">2.7.4.1</ecNumber>
    </submittedName>
</protein>
<evidence type="ECO:0000259" key="1">
    <source>
        <dbReference type="Pfam" id="PF13090"/>
    </source>
</evidence>
<feature type="domain" description="Polyphosphate kinase C-terminal" evidence="2">
    <location>
        <begin position="1"/>
        <end position="80"/>
    </location>
</feature>
<organism evidence="3">
    <name type="scientific">bioreactor metagenome</name>
    <dbReference type="NCBI Taxonomy" id="1076179"/>
    <lineage>
        <taxon>unclassified sequences</taxon>
        <taxon>metagenomes</taxon>
        <taxon>ecological metagenomes</taxon>
    </lineage>
</organism>
<dbReference type="InterPro" id="IPR041108">
    <property type="entry name" value="PP_kinase_C_1"/>
</dbReference>
<feature type="domain" description="Polyphosphate kinase C-terminal" evidence="1">
    <location>
        <begin position="89"/>
        <end position="262"/>
    </location>
</feature>
<comment type="caution">
    <text evidence="3">The sequence shown here is derived from an EMBL/GenBank/DDBJ whole genome shotgun (WGS) entry which is preliminary data.</text>
</comment>
<dbReference type="GO" id="GO:0006799">
    <property type="term" value="P:polyphosphate biosynthetic process"/>
    <property type="evidence" value="ECO:0007669"/>
    <property type="project" value="InterPro"/>
</dbReference>
<gene>
    <name evidence="3" type="primary">ppk_20</name>
    <name evidence="3" type="ORF">SDC9_142328</name>
</gene>
<evidence type="ECO:0000259" key="2">
    <source>
        <dbReference type="Pfam" id="PF17941"/>
    </source>
</evidence>
<sequence>MQQAGVKIIYSLPGLKVHAKLAYVRKRSNDPEDPIKGYAYLGTGNFNEKTARIYSDKGLLTSNKEIIRDIDEVFRVLEGKPYMHDFRHLLVTQFNMLSAIHQMIEQEITEVESGREGYIVLKMNSLEDKGMINALYRASEAGVKVDLIIRGICCLIPNQPYSKNIRVTRIVDAYLEHARVWYFLNGGKETIYLTSADWMQRNLHRRIEVAFPVYSEPLKRQIIDILKIQLEDNQSAVWVNEHLDNVFKRDTASPDNTPIRAQQAIHDYLKQSTGQ</sequence>
<dbReference type="Pfam" id="PF17941">
    <property type="entry name" value="PP_kinase_C_1"/>
    <property type="match status" value="1"/>
</dbReference>
<dbReference type="Pfam" id="PF13090">
    <property type="entry name" value="PP_kinase_C"/>
    <property type="match status" value="1"/>
</dbReference>
<dbReference type="GO" id="GO:0009358">
    <property type="term" value="C:polyphosphate kinase complex"/>
    <property type="evidence" value="ECO:0007669"/>
    <property type="project" value="InterPro"/>
</dbReference>
<dbReference type="InterPro" id="IPR025200">
    <property type="entry name" value="PPK_C_dom2"/>
</dbReference>
<dbReference type="PANTHER" id="PTHR30218:SF0">
    <property type="entry name" value="POLYPHOSPHATE KINASE"/>
    <property type="match status" value="1"/>
</dbReference>
<dbReference type="InterPro" id="IPR003414">
    <property type="entry name" value="PP_kinase"/>
</dbReference>
<reference evidence="3" key="1">
    <citation type="submission" date="2019-08" db="EMBL/GenBank/DDBJ databases">
        <authorList>
            <person name="Kucharzyk K."/>
            <person name="Murdoch R.W."/>
            <person name="Higgins S."/>
            <person name="Loffler F."/>
        </authorList>
    </citation>
    <scope>NUCLEOTIDE SEQUENCE</scope>
</reference>
<dbReference type="EC" id="2.7.4.1" evidence="3"/>
<accession>A0A645E0K0</accession>
<dbReference type="SUPFAM" id="SSF56024">
    <property type="entry name" value="Phospholipase D/nuclease"/>
    <property type="match status" value="2"/>
</dbReference>
<dbReference type="GO" id="GO:0008976">
    <property type="term" value="F:polyphosphate kinase activity"/>
    <property type="evidence" value="ECO:0007669"/>
    <property type="project" value="UniProtKB-EC"/>
</dbReference>
<dbReference type="EMBL" id="VSSQ01041700">
    <property type="protein sequence ID" value="MPM95177.1"/>
    <property type="molecule type" value="Genomic_DNA"/>
</dbReference>
<dbReference type="AlphaFoldDB" id="A0A645E0K0"/>
<keyword evidence="3" id="KW-0808">Transferase</keyword>
<keyword evidence="3" id="KW-0418">Kinase</keyword>
<proteinExistence type="predicted"/>
<dbReference type="CDD" id="cd09167">
    <property type="entry name" value="PLDc_EcPPK1_C2_like"/>
    <property type="match status" value="1"/>
</dbReference>
<evidence type="ECO:0000313" key="3">
    <source>
        <dbReference type="EMBL" id="MPM95177.1"/>
    </source>
</evidence>
<dbReference type="Gene3D" id="3.30.870.10">
    <property type="entry name" value="Endonuclease Chain A"/>
    <property type="match status" value="2"/>
</dbReference>
<dbReference type="PANTHER" id="PTHR30218">
    <property type="entry name" value="POLYPHOSPHATE KINASE"/>
    <property type="match status" value="1"/>
</dbReference>
<name>A0A645E0K0_9ZZZZ</name>